<dbReference type="CDD" id="cd01144">
    <property type="entry name" value="BtuF"/>
    <property type="match status" value="1"/>
</dbReference>
<sequence>MGRNVILSSVPMRIISLAPSITEIIYFLGLGDRLVGVTRFSYFPREAQKKPKVGAYTDINVEKVITLNPDLVIATADGNKRGDVEMLEEAGIPVYVVNPRKVNQVLDTIERLGELCGIADRAKSLVSCLRKRVTSAIKAVRNKGKPLVLLVINVKPLMSVNGSTIHHDIIQLAGGRNMTGDQPITYPKLSMEEVIRKGPNVIIISSMERRAEFEKVRKEWFKWTTLPAVRNGSVYLIDSDL</sequence>
<dbReference type="PANTHER" id="PTHR30535">
    <property type="entry name" value="VITAMIN B12-BINDING PROTEIN"/>
    <property type="match status" value="1"/>
</dbReference>
<gene>
    <name evidence="3" type="ORF">S01H1_25412</name>
</gene>
<comment type="caution">
    <text evidence="3">The sequence shown here is derived from an EMBL/GenBank/DDBJ whole genome shotgun (WGS) entry which is preliminary data.</text>
</comment>
<dbReference type="Pfam" id="PF01497">
    <property type="entry name" value="Peripla_BP_2"/>
    <property type="match status" value="1"/>
</dbReference>
<proteinExistence type="predicted"/>
<dbReference type="NCBIfam" id="NF038402">
    <property type="entry name" value="TroA_like"/>
    <property type="match status" value="1"/>
</dbReference>
<dbReference type="SUPFAM" id="SSF53807">
    <property type="entry name" value="Helical backbone' metal receptor"/>
    <property type="match status" value="1"/>
</dbReference>
<dbReference type="PANTHER" id="PTHR30535:SF34">
    <property type="entry name" value="MOLYBDATE-BINDING PROTEIN MOLA"/>
    <property type="match status" value="1"/>
</dbReference>
<feature type="domain" description="Fe/B12 periplasmic-binding" evidence="2">
    <location>
        <begin position="13"/>
        <end position="241"/>
    </location>
</feature>
<organism evidence="3">
    <name type="scientific">marine sediment metagenome</name>
    <dbReference type="NCBI Taxonomy" id="412755"/>
    <lineage>
        <taxon>unclassified sequences</taxon>
        <taxon>metagenomes</taxon>
        <taxon>ecological metagenomes</taxon>
    </lineage>
</organism>
<dbReference type="GO" id="GO:0071281">
    <property type="term" value="P:cellular response to iron ion"/>
    <property type="evidence" value="ECO:0007669"/>
    <property type="project" value="TreeGrafter"/>
</dbReference>
<feature type="non-terminal residue" evidence="3">
    <location>
        <position position="241"/>
    </location>
</feature>
<dbReference type="PROSITE" id="PS50983">
    <property type="entry name" value="FE_B12_PBP"/>
    <property type="match status" value="1"/>
</dbReference>
<evidence type="ECO:0000256" key="1">
    <source>
        <dbReference type="ARBA" id="ARBA00022729"/>
    </source>
</evidence>
<dbReference type="InterPro" id="IPR002491">
    <property type="entry name" value="ABC_transptr_periplasmic_BD"/>
</dbReference>
<dbReference type="EMBL" id="BARS01015349">
    <property type="protein sequence ID" value="GAF89460.1"/>
    <property type="molecule type" value="Genomic_DNA"/>
</dbReference>
<dbReference type="Gene3D" id="3.40.50.1980">
    <property type="entry name" value="Nitrogenase molybdenum iron protein domain"/>
    <property type="match status" value="2"/>
</dbReference>
<reference evidence="3" key="1">
    <citation type="journal article" date="2014" name="Front. Microbiol.">
        <title>High frequency of phylogenetically diverse reductive dehalogenase-homologous genes in deep subseafloor sedimentary metagenomes.</title>
        <authorList>
            <person name="Kawai M."/>
            <person name="Futagami T."/>
            <person name="Toyoda A."/>
            <person name="Takaki Y."/>
            <person name="Nishi S."/>
            <person name="Hori S."/>
            <person name="Arai W."/>
            <person name="Tsubouchi T."/>
            <person name="Morono Y."/>
            <person name="Uchiyama I."/>
            <person name="Ito T."/>
            <person name="Fujiyama A."/>
            <person name="Inagaki F."/>
            <person name="Takami H."/>
        </authorList>
    </citation>
    <scope>NUCLEOTIDE SEQUENCE</scope>
    <source>
        <strain evidence="3">Expedition CK06-06</strain>
    </source>
</reference>
<evidence type="ECO:0000313" key="3">
    <source>
        <dbReference type="EMBL" id="GAF89460.1"/>
    </source>
</evidence>
<accession>X0ULX8</accession>
<dbReference type="InterPro" id="IPR054828">
    <property type="entry name" value="Vit_B12_bind_prot"/>
</dbReference>
<dbReference type="InterPro" id="IPR050902">
    <property type="entry name" value="ABC_Transporter_SBP"/>
</dbReference>
<dbReference type="AlphaFoldDB" id="X0ULX8"/>
<protein>
    <recommendedName>
        <fullName evidence="2">Fe/B12 periplasmic-binding domain-containing protein</fullName>
    </recommendedName>
</protein>
<name>X0ULX8_9ZZZZ</name>
<keyword evidence="1" id="KW-0732">Signal</keyword>
<evidence type="ECO:0000259" key="2">
    <source>
        <dbReference type="PROSITE" id="PS50983"/>
    </source>
</evidence>